<comment type="caution">
    <text evidence="1">The sequence shown here is derived from an EMBL/GenBank/DDBJ whole genome shotgun (WGS) entry which is preliminary data.</text>
</comment>
<sequence length="76" mass="8403">MHQIKLYTISLLGIILLVLGWNNTASGKVYIDIDSPAFQKFPIAITDFKNLGSNDDNENLSVWFSDALKSSLDITG</sequence>
<proteinExistence type="predicted"/>
<gene>
    <name evidence="1" type="ORF">S12H4_23724</name>
</gene>
<dbReference type="Gene3D" id="3.40.50.10070">
    <property type="entry name" value="TolB, N-terminal domain"/>
    <property type="match status" value="1"/>
</dbReference>
<feature type="non-terminal residue" evidence="1">
    <location>
        <position position="76"/>
    </location>
</feature>
<organism evidence="1">
    <name type="scientific">marine sediment metagenome</name>
    <dbReference type="NCBI Taxonomy" id="412755"/>
    <lineage>
        <taxon>unclassified sequences</taxon>
        <taxon>metagenomes</taxon>
        <taxon>ecological metagenomes</taxon>
    </lineage>
</organism>
<dbReference type="AlphaFoldDB" id="X1QXS3"/>
<dbReference type="EMBL" id="BARW01012672">
    <property type="protein sequence ID" value="GAI73068.1"/>
    <property type="molecule type" value="Genomic_DNA"/>
</dbReference>
<evidence type="ECO:0008006" key="2">
    <source>
        <dbReference type="Google" id="ProtNLM"/>
    </source>
</evidence>
<name>X1QXS3_9ZZZZ</name>
<protein>
    <recommendedName>
        <fullName evidence="2">TolB N-terminal domain-containing protein</fullName>
    </recommendedName>
</protein>
<reference evidence="1" key="1">
    <citation type="journal article" date="2014" name="Front. Microbiol.">
        <title>High frequency of phylogenetically diverse reductive dehalogenase-homologous genes in deep subseafloor sedimentary metagenomes.</title>
        <authorList>
            <person name="Kawai M."/>
            <person name="Futagami T."/>
            <person name="Toyoda A."/>
            <person name="Takaki Y."/>
            <person name="Nishi S."/>
            <person name="Hori S."/>
            <person name="Arai W."/>
            <person name="Tsubouchi T."/>
            <person name="Morono Y."/>
            <person name="Uchiyama I."/>
            <person name="Ito T."/>
            <person name="Fujiyama A."/>
            <person name="Inagaki F."/>
            <person name="Takami H."/>
        </authorList>
    </citation>
    <scope>NUCLEOTIDE SEQUENCE</scope>
    <source>
        <strain evidence="1">Expedition CK06-06</strain>
    </source>
</reference>
<accession>X1QXS3</accession>
<evidence type="ECO:0000313" key="1">
    <source>
        <dbReference type="EMBL" id="GAI73068.1"/>
    </source>
</evidence>